<evidence type="ECO:0000313" key="19">
    <source>
        <dbReference type="EMBL" id="EQB19177.1"/>
    </source>
</evidence>
<dbReference type="AlphaFoldDB" id="T0I1L1"/>
<evidence type="ECO:0000256" key="11">
    <source>
        <dbReference type="ARBA" id="ARBA00022777"/>
    </source>
</evidence>
<keyword evidence="11" id="KW-0418">Kinase</keyword>
<comment type="catalytic activity">
    <reaction evidence="1">
        <text>ATP + protein L-histidine = ADP + protein N-phospho-L-histidine.</text>
        <dbReference type="EC" id="2.7.13.3"/>
    </reaction>
</comment>
<evidence type="ECO:0000256" key="12">
    <source>
        <dbReference type="ARBA" id="ARBA00022840"/>
    </source>
</evidence>
<dbReference type="GO" id="GO:0009881">
    <property type="term" value="F:photoreceptor activity"/>
    <property type="evidence" value="ECO:0007669"/>
    <property type="project" value="UniProtKB-KW"/>
</dbReference>
<feature type="coiled-coil region" evidence="16">
    <location>
        <begin position="248"/>
        <end position="275"/>
    </location>
</feature>
<keyword evidence="6" id="KW-0285">Flavoprotein</keyword>
<dbReference type="InterPro" id="IPR000014">
    <property type="entry name" value="PAS"/>
</dbReference>
<dbReference type="PATRIC" id="fig|1096930.3.peg.545"/>
<keyword evidence="9" id="KW-0677">Repeat</keyword>
<evidence type="ECO:0000256" key="9">
    <source>
        <dbReference type="ARBA" id="ARBA00022737"/>
    </source>
</evidence>
<dbReference type="Pfam" id="PF07536">
    <property type="entry name" value="HWE_HK"/>
    <property type="match status" value="1"/>
</dbReference>
<evidence type="ECO:0000256" key="3">
    <source>
        <dbReference type="ARBA" id="ARBA00022543"/>
    </source>
</evidence>
<dbReference type="InterPro" id="IPR013655">
    <property type="entry name" value="PAS_fold_3"/>
</dbReference>
<evidence type="ECO:0000256" key="6">
    <source>
        <dbReference type="ARBA" id="ARBA00022630"/>
    </source>
</evidence>
<keyword evidence="12" id="KW-0067">ATP-binding</keyword>
<evidence type="ECO:0000259" key="17">
    <source>
        <dbReference type="PROSITE" id="PS50112"/>
    </source>
</evidence>
<dbReference type="EC" id="2.7.13.3" evidence="2"/>
<evidence type="ECO:0000256" key="2">
    <source>
        <dbReference type="ARBA" id="ARBA00012438"/>
    </source>
</evidence>
<evidence type="ECO:0000256" key="14">
    <source>
        <dbReference type="ARBA" id="ARBA00023026"/>
    </source>
</evidence>
<dbReference type="InterPro" id="IPR001610">
    <property type="entry name" value="PAC"/>
</dbReference>
<evidence type="ECO:0000259" key="18">
    <source>
        <dbReference type="PROSITE" id="PS50113"/>
    </source>
</evidence>
<dbReference type="Gene3D" id="3.30.450.20">
    <property type="entry name" value="PAS domain"/>
    <property type="match status" value="2"/>
</dbReference>
<keyword evidence="10" id="KW-0547">Nucleotide-binding</keyword>
<gene>
    <name evidence="19" type="ORF">L284_02780</name>
</gene>
<dbReference type="FunFam" id="3.30.450.20:FF:000099">
    <property type="entry name" value="Sensory box sensor histidine kinase"/>
    <property type="match status" value="1"/>
</dbReference>
<dbReference type="PROSITE" id="PS50113">
    <property type="entry name" value="PAC"/>
    <property type="match status" value="1"/>
</dbReference>
<keyword evidence="7" id="KW-0288">FMN</keyword>
<keyword evidence="8" id="KW-0808">Transferase</keyword>
<accession>T0I1L1</accession>
<keyword evidence="15" id="KW-0675">Receptor</keyword>
<dbReference type="PROSITE" id="PS50112">
    <property type="entry name" value="PAS"/>
    <property type="match status" value="1"/>
</dbReference>
<dbReference type="GO" id="GO:0005524">
    <property type="term" value="F:ATP binding"/>
    <property type="evidence" value="ECO:0007669"/>
    <property type="project" value="UniProtKB-KW"/>
</dbReference>
<proteinExistence type="predicted"/>
<feature type="domain" description="PAC" evidence="18">
    <location>
        <begin position="207"/>
        <end position="260"/>
    </location>
</feature>
<evidence type="ECO:0000256" key="15">
    <source>
        <dbReference type="ARBA" id="ARBA00023170"/>
    </source>
</evidence>
<protein>
    <recommendedName>
        <fullName evidence="2">histidine kinase</fullName>
        <ecNumber evidence="2">2.7.13.3</ecNumber>
    </recommendedName>
</protein>
<keyword evidence="13" id="KW-0157">Chromophore</keyword>
<dbReference type="Proteomes" id="UP000015527">
    <property type="component" value="Unassembled WGS sequence"/>
</dbReference>
<dbReference type="SMART" id="SM00086">
    <property type="entry name" value="PAC"/>
    <property type="match status" value="1"/>
</dbReference>
<dbReference type="Pfam" id="PF08447">
    <property type="entry name" value="PAS_3"/>
    <property type="match status" value="1"/>
</dbReference>
<dbReference type="eggNOG" id="COG3920">
    <property type="taxonomic scope" value="Bacteria"/>
</dbReference>
<evidence type="ECO:0000313" key="20">
    <source>
        <dbReference type="Proteomes" id="UP000015527"/>
    </source>
</evidence>
<reference evidence="19 20" key="1">
    <citation type="journal article" date="2013" name="Genome Announc.">
        <title>Genome Sequence of Novosphingobium lindaniclasticum LE124T, Isolated from a Hexachlorocyclohexane Dumpsite.</title>
        <authorList>
            <person name="Saxena A."/>
            <person name="Nayyar N."/>
            <person name="Sangwan N."/>
            <person name="Kumari R."/>
            <person name="Khurana J.P."/>
            <person name="Lal R."/>
        </authorList>
    </citation>
    <scope>NUCLEOTIDE SEQUENCE [LARGE SCALE GENOMIC DNA]</scope>
    <source>
        <strain evidence="19 20">LE124</strain>
    </source>
</reference>
<sequence>MTAEMVLGHGFPMILLWGPRLIQIYNDGYAEVLGPKHPAGLGQPTEQCWPEVWHINGPIYERVRAGETVTYEDKLYPLARDGTLRDAWFTLTYSPIREPGDAEVAGVLVTVFETTKVHVAEQERAAMELDLREAEARSRTLVEGISQAVWEADPQGQVEAASASWRAYTGQSGRSASGEGWMDAVHPDDRAKVRSAWFDAMASQRGVDADFRLRHADTRDYRWTNLRAVPLRYADGAVKKWVAMNIDIHDERVLKEQQEELLAQLQHRVRNILSVVRSVFARTVDTGRSLDDIADHFRGRLDSLARTQVGVTRTAAGMLDLENLIRDELLSVGESDGPRLVIDGPEIELSPKTAEGLGLAVHELTTNSLKYGALRAHCGDLAIKWRLERSALGARSLEFTWEEFRVPTVPVQPDHLGFGTELIEQALPYQLKATTELEFRGGGVRCKISVPLSDEEGIPASGRARGRGEREHGR</sequence>
<evidence type="ECO:0000256" key="1">
    <source>
        <dbReference type="ARBA" id="ARBA00000085"/>
    </source>
</evidence>
<dbReference type="PANTHER" id="PTHR41523:SF7">
    <property type="entry name" value="HISTIDINE KINASE"/>
    <property type="match status" value="1"/>
</dbReference>
<dbReference type="NCBIfam" id="TIGR00229">
    <property type="entry name" value="sensory_box"/>
    <property type="match status" value="1"/>
</dbReference>
<evidence type="ECO:0000256" key="10">
    <source>
        <dbReference type="ARBA" id="ARBA00022741"/>
    </source>
</evidence>
<feature type="domain" description="PAS" evidence="17">
    <location>
        <begin position="134"/>
        <end position="204"/>
    </location>
</feature>
<dbReference type="InterPro" id="IPR035965">
    <property type="entry name" value="PAS-like_dom_sf"/>
</dbReference>
<keyword evidence="3" id="KW-0600">Photoreceptor protein</keyword>
<organism evidence="19 20">
    <name type="scientific">Novosphingobium lindaniclasticum LE124</name>
    <dbReference type="NCBI Taxonomy" id="1096930"/>
    <lineage>
        <taxon>Bacteria</taxon>
        <taxon>Pseudomonadati</taxon>
        <taxon>Pseudomonadota</taxon>
        <taxon>Alphaproteobacteria</taxon>
        <taxon>Sphingomonadales</taxon>
        <taxon>Sphingomonadaceae</taxon>
        <taxon>Novosphingobium</taxon>
    </lineage>
</organism>
<evidence type="ECO:0000256" key="5">
    <source>
        <dbReference type="ARBA" id="ARBA00022606"/>
    </source>
</evidence>
<keyword evidence="5" id="KW-0716">Sensory transduction</keyword>
<keyword evidence="16" id="KW-0175">Coiled coil</keyword>
<dbReference type="InterPro" id="IPR011102">
    <property type="entry name" value="Sig_transdc_His_kinase_HWE"/>
</dbReference>
<dbReference type="EMBL" id="ATHL01000024">
    <property type="protein sequence ID" value="EQB19177.1"/>
    <property type="molecule type" value="Genomic_DNA"/>
</dbReference>
<evidence type="ECO:0000256" key="13">
    <source>
        <dbReference type="ARBA" id="ARBA00022991"/>
    </source>
</evidence>
<keyword evidence="14" id="KW-0843">Virulence</keyword>
<evidence type="ECO:0000256" key="8">
    <source>
        <dbReference type="ARBA" id="ARBA00022679"/>
    </source>
</evidence>
<comment type="caution">
    <text evidence="19">The sequence shown here is derived from an EMBL/GenBank/DDBJ whole genome shotgun (WGS) entry which is preliminary data.</text>
</comment>
<name>T0I1L1_9SPHN</name>
<dbReference type="CDD" id="cd00130">
    <property type="entry name" value="PAS"/>
    <property type="match status" value="1"/>
</dbReference>
<dbReference type="SMART" id="SM00091">
    <property type="entry name" value="PAS"/>
    <property type="match status" value="1"/>
</dbReference>
<keyword evidence="20" id="KW-1185">Reference proteome</keyword>
<dbReference type="SMART" id="SM00911">
    <property type="entry name" value="HWE_HK"/>
    <property type="match status" value="1"/>
</dbReference>
<evidence type="ECO:0000256" key="16">
    <source>
        <dbReference type="SAM" id="Coils"/>
    </source>
</evidence>
<dbReference type="SUPFAM" id="SSF55785">
    <property type="entry name" value="PYP-like sensor domain (PAS domain)"/>
    <property type="match status" value="1"/>
</dbReference>
<keyword evidence="4" id="KW-0597">Phosphoprotein</keyword>
<dbReference type="GO" id="GO:0004673">
    <property type="term" value="F:protein histidine kinase activity"/>
    <property type="evidence" value="ECO:0007669"/>
    <property type="project" value="UniProtKB-EC"/>
</dbReference>
<dbReference type="PANTHER" id="PTHR41523">
    <property type="entry name" value="TWO-COMPONENT SYSTEM SENSOR PROTEIN"/>
    <property type="match status" value="1"/>
</dbReference>
<evidence type="ECO:0000256" key="7">
    <source>
        <dbReference type="ARBA" id="ARBA00022643"/>
    </source>
</evidence>
<evidence type="ECO:0000256" key="4">
    <source>
        <dbReference type="ARBA" id="ARBA00022553"/>
    </source>
</evidence>
<dbReference type="InterPro" id="IPR000700">
    <property type="entry name" value="PAS-assoc_C"/>
</dbReference>